<evidence type="ECO:0000313" key="1">
    <source>
        <dbReference type="EMBL" id="CYU69820.1"/>
    </source>
</evidence>
<accession>A0A0Z8EX93</accession>
<organism evidence="1 2">
    <name type="scientific">Streptococcus suis</name>
    <dbReference type="NCBI Taxonomy" id="1307"/>
    <lineage>
        <taxon>Bacteria</taxon>
        <taxon>Bacillati</taxon>
        <taxon>Bacillota</taxon>
        <taxon>Bacilli</taxon>
        <taxon>Lactobacillales</taxon>
        <taxon>Streptococcaceae</taxon>
        <taxon>Streptococcus</taxon>
    </lineage>
</organism>
<dbReference type="InterPro" id="IPR011664">
    <property type="entry name" value="Abi_system_AbiD/AbiF-like"/>
</dbReference>
<name>A0A0Z8EX93_STRSU</name>
<dbReference type="AlphaFoldDB" id="A0A0Z8EX93"/>
<dbReference type="EMBL" id="FIHG01000001">
    <property type="protein sequence ID" value="CYU69820.1"/>
    <property type="molecule type" value="Genomic_DNA"/>
</dbReference>
<dbReference type="Proteomes" id="UP000073200">
    <property type="component" value="Unassembled WGS sequence"/>
</dbReference>
<gene>
    <name evidence="1" type="ORF">ERS132421_00299</name>
</gene>
<evidence type="ECO:0000313" key="2">
    <source>
        <dbReference type="Proteomes" id="UP000073200"/>
    </source>
</evidence>
<dbReference type="RefSeq" id="WP_024385386.1">
    <property type="nucleotide sequence ID" value="NZ_CEHP01000003.1"/>
</dbReference>
<sequence length="317" mass="36902">MLTKPFKTIDEQIEILKSRNLTFLHEPSAKRILATVGYYELINGYKDIGIETGETFKDGFTFEQLFHVFNMDKEIRSAVNAAILEIEAHLRTALSYTVAKHYTADQNIYLNRENYERGDDKFQTSQRDKLLKKCHKIINDDSHPYKHYREKHKNVPPWILVKGMTFGNLIAFYKLQKSQVKSEIVSELTGIPVELVSDDFKSLIINILYFLLAYRNRCAHLGRVFNFETTKNKIHYNKLFHDRMKITESEYKQGKGQFGLATLVSSLSWFSTTGEVYQVVTILNFKIQEAINNYLKLYPADKDFIYNQLGGDLIPII</sequence>
<reference evidence="1 2" key="1">
    <citation type="submission" date="2016-02" db="EMBL/GenBank/DDBJ databases">
        <authorList>
            <consortium name="Pathogen Informatics"/>
        </authorList>
    </citation>
    <scope>NUCLEOTIDE SEQUENCE [LARGE SCALE GENOMIC DNA]</scope>
    <source>
        <strain evidence="1 2">LSS59</strain>
    </source>
</reference>
<dbReference type="Pfam" id="PF07751">
    <property type="entry name" value="Abi_2"/>
    <property type="match status" value="1"/>
</dbReference>
<protein>
    <submittedName>
        <fullName evidence="1">Abortive infection bacteriophage resistance protein</fullName>
    </submittedName>
</protein>
<proteinExistence type="predicted"/>